<dbReference type="CDD" id="cd22332">
    <property type="entry name" value="HsdR_N"/>
    <property type="match status" value="1"/>
</dbReference>
<dbReference type="GO" id="GO:0003677">
    <property type="term" value="F:DNA binding"/>
    <property type="evidence" value="ECO:0007669"/>
    <property type="project" value="UniProtKB-KW"/>
</dbReference>
<keyword evidence="14" id="KW-1185">Reference proteome</keyword>
<dbReference type="InterPro" id="IPR021810">
    <property type="entry name" value="T1RH-like_C"/>
</dbReference>
<comment type="caution">
    <text evidence="13">The sequence shown here is derived from an EMBL/GenBank/DDBJ whole genome shotgun (WGS) entry which is preliminary data.</text>
</comment>
<evidence type="ECO:0000256" key="7">
    <source>
        <dbReference type="ARBA" id="ARBA00022801"/>
    </source>
</evidence>
<gene>
    <name evidence="13" type="ORF">F0460_04290</name>
</gene>
<dbReference type="GO" id="GO:0009307">
    <property type="term" value="P:DNA restriction-modification system"/>
    <property type="evidence" value="ECO:0007669"/>
    <property type="project" value="UniProtKB-KW"/>
</dbReference>
<reference evidence="13 14" key="1">
    <citation type="submission" date="2019-09" db="EMBL/GenBank/DDBJ databases">
        <title>Genome sequence and assembly of Flavobacterium sp.</title>
        <authorList>
            <person name="Chhetri G."/>
        </authorList>
    </citation>
    <scope>NUCLEOTIDE SEQUENCE [LARGE SCALE GENOMIC DNA]</scope>
    <source>
        <strain evidence="13 14">SNL9</strain>
    </source>
</reference>
<dbReference type="AlphaFoldDB" id="A0A5M6CXB1"/>
<proteinExistence type="inferred from homology"/>
<keyword evidence="5 10" id="KW-0680">Restriction system</keyword>
<dbReference type="EC" id="3.1.21.3" evidence="10"/>
<comment type="similarity">
    <text evidence="2 10">Belongs to the HsdR family.</text>
</comment>
<dbReference type="Pfam" id="PF22679">
    <property type="entry name" value="T1R_D3-like"/>
    <property type="match status" value="1"/>
</dbReference>
<name>A0A5M6CXB1_9FLAO</name>
<comment type="catalytic activity">
    <reaction evidence="1 10">
        <text>Endonucleolytic cleavage of DNA to give random double-stranded fragments with terminal 5'-phosphates, ATP is simultaneously hydrolyzed.</text>
        <dbReference type="EC" id="3.1.21.3"/>
    </reaction>
</comment>
<dbReference type="GO" id="GO:0005524">
    <property type="term" value="F:ATP binding"/>
    <property type="evidence" value="ECO:0007669"/>
    <property type="project" value="UniProtKB-KW"/>
</dbReference>
<keyword evidence="11" id="KW-0175">Coiled coil</keyword>
<accession>A0A5M6CXB1</accession>
<dbReference type="RefSeq" id="WP_150010595.1">
    <property type="nucleotide sequence ID" value="NZ_VWSG01000002.1"/>
</dbReference>
<dbReference type="PROSITE" id="PS51192">
    <property type="entry name" value="HELICASE_ATP_BIND_1"/>
    <property type="match status" value="1"/>
</dbReference>
<dbReference type="GO" id="GO:0009035">
    <property type="term" value="F:type I site-specific deoxyribonuclease activity"/>
    <property type="evidence" value="ECO:0007669"/>
    <property type="project" value="UniProtKB-EC"/>
</dbReference>
<dbReference type="Pfam" id="PF11867">
    <property type="entry name" value="T1RH-like_C"/>
    <property type="match status" value="1"/>
</dbReference>
<dbReference type="InterPro" id="IPR027417">
    <property type="entry name" value="P-loop_NTPase"/>
</dbReference>
<dbReference type="Pfam" id="PF18766">
    <property type="entry name" value="SWI2_SNF2"/>
    <property type="match status" value="1"/>
</dbReference>
<comment type="function">
    <text evidence="10">Subunit R is required for both nuclease and ATPase activities, but not for modification.</text>
</comment>
<dbReference type="InterPro" id="IPR055180">
    <property type="entry name" value="HsdR_RecA-like_helicase_dom_2"/>
</dbReference>
<protein>
    <recommendedName>
        <fullName evidence="10">Type I restriction enzyme endonuclease subunit</fullName>
        <shortName evidence="10">R protein</shortName>
        <ecNumber evidence="10">3.1.21.3</ecNumber>
    </recommendedName>
</protein>
<dbReference type="EMBL" id="VWSG01000002">
    <property type="protein sequence ID" value="KAA5537889.1"/>
    <property type="molecule type" value="Genomic_DNA"/>
</dbReference>
<dbReference type="Gene3D" id="3.90.1570.50">
    <property type="match status" value="1"/>
</dbReference>
<sequence length="1059" mass="119127">MISENTIELCLIEQLINQGYTYHYGPDIAPYSDNPQRENFASVILEQHCKEALKKLNPNLPESARVEAFQKIINLGTEDIMENNERFHNYLANGVEVEYTKDGNTIGVPVTLLDAVNPENNSFWVVNQLVVKENNNEKRFDVVIFINGLPLVFIELKNAADEKATVQKAFQQIQNYKVATPSIFYYNAICVISDGIDATASSVSAPLSRYLAWKAPETLVQTTILDKQLEIAAEPSASYGMTDLQVLTQYMFNKETLVKLIRYCTVFEQEEVKNKETGLISQVKIKKVAAYHQYYAVQKAVNETIRATHSTDGDRKIGVVWHTQGSGKSLSMVFYSGQIITHPQMENPTLVILTDRNDLDDQLFGTFGNCIGLLRQKPVQAESREHIKELLKVSGGGVIFTTIQKFAPEKGNIYDTLSERTNIVVVADEAHRSQYGFSGREVETKEGSEIRYGNAKYLRDALPNASYIGFTGTPIEKEDKSTPAVFGDYIDVYDIKQAVDDGATVPISYESRLIKIKLDEATAAGIDEEINEIADATEEQIEKAKKKVATIDAVVGHPDRLKDIAKDIVNHFEARQKVFEGKAMIVCMTRTICAKLYNEIIALRPEWHHNDLDKGILKVIMTSSSDDAAILQAHHTTKNQRKALASRMKDTNDELKLVIVRDMWLTGFDAPSMHTMYVDKKMQGANLMQAIARVNRVYKDKPGGLIVDYIGIGQDLRNAMATYLQSGGEGTPIVDIKEAIAGMQEKNEVIDQMFNGYDYKAYFQADTAQKLQIILAAQNFILANDKLKERFLKEITILSKLFAMSIPSKEADIIKDEVAFFQAVKARINKFSANGTKSDFEVETAIKQIVDEALSSDGVIDIFQAAGIKTPSVGILSDEFLLEVKNMQQKNVAFELLKKLLSDEVKVRKTKNIAQGKKFSEMLESVVKRYHNNQIDSAQVIKELSEIAKEMRLEDLKSDQLGLTSEEYAFYSVLKENDSTSFLADDKMKELIHTIVDVIRKNATVDWSKRDDVRAQLRLTVKKILMRYGYPPDLAKMEADRVIAQSENLADVFSKEEIN</sequence>
<evidence type="ECO:0000256" key="3">
    <source>
        <dbReference type="ARBA" id="ARBA00022722"/>
    </source>
</evidence>
<feature type="domain" description="Helicase ATP-binding" evidence="12">
    <location>
        <begin position="309"/>
        <end position="492"/>
    </location>
</feature>
<keyword evidence="8 10" id="KW-0067">ATP-binding</keyword>
<evidence type="ECO:0000256" key="9">
    <source>
        <dbReference type="ARBA" id="ARBA00023125"/>
    </source>
</evidence>
<dbReference type="SUPFAM" id="SSF52540">
    <property type="entry name" value="P-loop containing nucleoside triphosphate hydrolases"/>
    <property type="match status" value="2"/>
</dbReference>
<evidence type="ECO:0000256" key="5">
    <source>
        <dbReference type="ARBA" id="ARBA00022747"/>
    </source>
</evidence>
<organism evidence="13 14">
    <name type="scientific">Paenimyroides baculatum</name>
    <dbReference type="NCBI Taxonomy" id="2608000"/>
    <lineage>
        <taxon>Bacteria</taxon>
        <taxon>Pseudomonadati</taxon>
        <taxon>Bacteroidota</taxon>
        <taxon>Flavobacteriia</taxon>
        <taxon>Flavobacteriales</taxon>
        <taxon>Flavobacteriaceae</taxon>
        <taxon>Paenimyroides</taxon>
    </lineage>
</organism>
<evidence type="ECO:0000256" key="6">
    <source>
        <dbReference type="ARBA" id="ARBA00022759"/>
    </source>
</evidence>
<evidence type="ECO:0000256" key="4">
    <source>
        <dbReference type="ARBA" id="ARBA00022741"/>
    </source>
</evidence>
<dbReference type="CDD" id="cd18030">
    <property type="entry name" value="DEXHc_RE_I_HsdR"/>
    <property type="match status" value="1"/>
</dbReference>
<evidence type="ECO:0000256" key="1">
    <source>
        <dbReference type="ARBA" id="ARBA00000851"/>
    </source>
</evidence>
<evidence type="ECO:0000256" key="8">
    <source>
        <dbReference type="ARBA" id="ARBA00022840"/>
    </source>
</evidence>
<dbReference type="InterPro" id="IPR040980">
    <property type="entry name" value="SWI2_SNF2"/>
</dbReference>
<keyword evidence="7 10" id="KW-0378">Hydrolase</keyword>
<dbReference type="Proteomes" id="UP000325141">
    <property type="component" value="Unassembled WGS sequence"/>
</dbReference>
<keyword evidence="3" id="KW-0540">Nuclease</keyword>
<dbReference type="InterPro" id="IPR004473">
    <property type="entry name" value="Restrct_endonuc_typeI_HsdR"/>
</dbReference>
<dbReference type="NCBIfam" id="TIGR00348">
    <property type="entry name" value="hsdR"/>
    <property type="match status" value="1"/>
</dbReference>
<keyword evidence="9 10" id="KW-0238">DNA-binding</keyword>
<dbReference type="InterPro" id="IPR051268">
    <property type="entry name" value="Type-I_R_enzyme_R_subunit"/>
</dbReference>
<dbReference type="CDD" id="cd18800">
    <property type="entry name" value="SF2_C_EcoR124I-like"/>
    <property type="match status" value="1"/>
</dbReference>
<dbReference type="Gene3D" id="3.40.50.300">
    <property type="entry name" value="P-loop containing nucleotide triphosphate hydrolases"/>
    <property type="match status" value="3"/>
</dbReference>
<dbReference type="PANTHER" id="PTHR30195:SF15">
    <property type="entry name" value="TYPE I RESTRICTION ENZYME HINDI ENDONUCLEASE SUBUNIT"/>
    <property type="match status" value="1"/>
</dbReference>
<evidence type="ECO:0000256" key="11">
    <source>
        <dbReference type="SAM" id="Coils"/>
    </source>
</evidence>
<dbReference type="InterPro" id="IPR007409">
    <property type="entry name" value="Restrct_endonuc_type1_HsdR_N"/>
</dbReference>
<keyword evidence="4 10" id="KW-0547">Nucleotide-binding</keyword>
<evidence type="ECO:0000256" key="10">
    <source>
        <dbReference type="RuleBase" id="RU364115"/>
    </source>
</evidence>
<evidence type="ECO:0000259" key="12">
    <source>
        <dbReference type="PROSITE" id="PS51192"/>
    </source>
</evidence>
<comment type="subunit">
    <text evidence="10">The type I restriction/modification system is composed of three polypeptides R, M and S.</text>
</comment>
<evidence type="ECO:0000256" key="2">
    <source>
        <dbReference type="ARBA" id="ARBA00008598"/>
    </source>
</evidence>
<dbReference type="SMART" id="SM00487">
    <property type="entry name" value="DEXDc"/>
    <property type="match status" value="1"/>
</dbReference>
<dbReference type="InterPro" id="IPR014001">
    <property type="entry name" value="Helicase_ATP-bd"/>
</dbReference>
<dbReference type="PANTHER" id="PTHR30195">
    <property type="entry name" value="TYPE I SITE-SPECIFIC DEOXYRIBONUCLEASE PROTEIN SUBUNIT M AND R"/>
    <property type="match status" value="1"/>
</dbReference>
<evidence type="ECO:0000313" key="13">
    <source>
        <dbReference type="EMBL" id="KAA5537889.1"/>
    </source>
</evidence>
<keyword evidence="6 13" id="KW-0255">Endonuclease</keyword>
<dbReference type="Pfam" id="PF04313">
    <property type="entry name" value="HSDR_N"/>
    <property type="match status" value="1"/>
</dbReference>
<feature type="coiled-coil region" evidence="11">
    <location>
        <begin position="527"/>
        <end position="554"/>
    </location>
</feature>
<evidence type="ECO:0000313" key="14">
    <source>
        <dbReference type="Proteomes" id="UP000325141"/>
    </source>
</evidence>